<dbReference type="InterPro" id="IPR001915">
    <property type="entry name" value="Peptidase_M48"/>
</dbReference>
<evidence type="ECO:0000259" key="14">
    <source>
        <dbReference type="Pfam" id="PF01435"/>
    </source>
</evidence>
<evidence type="ECO:0000256" key="6">
    <source>
        <dbReference type="ARBA" id="ARBA00022723"/>
    </source>
</evidence>
<sequence>MSKGAPAARRSAAALTGFLVVAGLQLTVVLLALWVVLGALPSAIALRVGVPLSLATFGALGYATWRALHTRHRVPAGVAVSRDQAPRLWELVDAAAVAAGVPAPAGVTVVADATAALGERTRMLGFIGGRRDLYLGLPLLQALEPGRLAAIVAHELGHGSPALGRWAPLAYRGRIAVGRIVPRIGRRNLAGAVLRAYAGVYRRIDAPFSREQELAADRIAAGHAGAAVALGALRDLPALAGMQRLFHAEYVGPGWQAGYVPDDVFGGLLRVLAARTTEMTMLRAREPEPSGPWDTHPPMAERIAALTALATPSGPAGPPSPAVPASSSSSPSPASSSPSSLSSSSPSSPPSGSSSSGGGSESSATPDDTGASSVDKPVDEGVEELVPDLPGLGRALQDVAFPPRGRTVVGWDQCLSVARTSEMEREAEAALAAISRAVGTTVPDAGHLLTLAADGRLRTAATTVFPDAPPEEATSRIVELLALMLALAALRSGVARWRHSWTGAAEVVAVDGGYLDLAELATAAADPETTESVRAYLTEAGVDLTAAAVDPGSARAQVLGGLVNLSADGERTDVLITDLGLLLVPGLPRSRGHESKRRLTRLAADGVPAGAVLPAEPVAASTGRHAAPSPGASPTASPAASTPGSPAATSATSPATMSAAASAASSVAASSSSIASSSIASSSAGSSGAAVGVPAVSPGSPAEASTVATKAAPGASVAPAAASVPLPGGGRFVPFGDVAGVTTLPGMRKGWVLGLRGGGNLTLRPALDADELPGGWAAWEEAVTFLAGTR</sequence>
<gene>
    <name evidence="15" type="ORF">SAMN04489716_5684</name>
</gene>
<evidence type="ECO:0000256" key="1">
    <source>
        <dbReference type="ARBA" id="ARBA00001947"/>
    </source>
</evidence>
<dbReference type="Proteomes" id="UP000198688">
    <property type="component" value="Chromosome I"/>
</dbReference>
<evidence type="ECO:0000256" key="4">
    <source>
        <dbReference type="ARBA" id="ARBA00022670"/>
    </source>
</evidence>
<evidence type="ECO:0000256" key="8">
    <source>
        <dbReference type="ARBA" id="ARBA00022833"/>
    </source>
</evidence>
<feature type="region of interest" description="Disordered" evidence="12">
    <location>
        <begin position="619"/>
        <end position="652"/>
    </location>
</feature>
<evidence type="ECO:0000256" key="10">
    <source>
        <dbReference type="ARBA" id="ARBA00023049"/>
    </source>
</evidence>
<evidence type="ECO:0000256" key="5">
    <source>
        <dbReference type="ARBA" id="ARBA00022692"/>
    </source>
</evidence>
<evidence type="ECO:0000256" key="11">
    <source>
        <dbReference type="ARBA" id="ARBA00023136"/>
    </source>
</evidence>
<keyword evidence="3" id="KW-1003">Cell membrane</keyword>
<feature type="compositionally biased region" description="Low complexity" evidence="12">
    <location>
        <begin position="323"/>
        <end position="354"/>
    </location>
</feature>
<evidence type="ECO:0000256" key="7">
    <source>
        <dbReference type="ARBA" id="ARBA00022801"/>
    </source>
</evidence>
<organism evidence="15 16">
    <name type="scientific">Actinoplanes derwentensis</name>
    <dbReference type="NCBI Taxonomy" id="113562"/>
    <lineage>
        <taxon>Bacteria</taxon>
        <taxon>Bacillati</taxon>
        <taxon>Actinomycetota</taxon>
        <taxon>Actinomycetes</taxon>
        <taxon>Micromonosporales</taxon>
        <taxon>Micromonosporaceae</taxon>
        <taxon>Actinoplanes</taxon>
    </lineage>
</organism>
<feature type="region of interest" description="Disordered" evidence="12">
    <location>
        <begin position="310"/>
        <end position="378"/>
    </location>
</feature>
<keyword evidence="5 13" id="KW-0812">Transmembrane</keyword>
<evidence type="ECO:0000256" key="3">
    <source>
        <dbReference type="ARBA" id="ARBA00022475"/>
    </source>
</evidence>
<feature type="transmembrane region" description="Helical" evidence="13">
    <location>
        <begin position="43"/>
        <end position="63"/>
    </location>
</feature>
<proteinExistence type="predicted"/>
<keyword evidence="10" id="KW-0482">Metalloprotease</keyword>
<dbReference type="AlphaFoldDB" id="A0A1H2CEE5"/>
<dbReference type="Pfam" id="PF01435">
    <property type="entry name" value="Peptidase_M48"/>
    <property type="match status" value="1"/>
</dbReference>
<dbReference type="InterPro" id="IPR050083">
    <property type="entry name" value="HtpX_protease"/>
</dbReference>
<accession>A0A1H2CEE5</accession>
<dbReference type="STRING" id="113562.SAMN04489716_5684"/>
<keyword evidence="16" id="KW-1185">Reference proteome</keyword>
<reference evidence="15 16" key="1">
    <citation type="submission" date="2016-10" db="EMBL/GenBank/DDBJ databases">
        <authorList>
            <person name="de Groot N.N."/>
        </authorList>
    </citation>
    <scope>NUCLEOTIDE SEQUENCE [LARGE SCALE GENOMIC DNA]</scope>
    <source>
        <strain evidence="15 16">DSM 43941</strain>
    </source>
</reference>
<dbReference type="CDD" id="cd07328">
    <property type="entry name" value="M48_Ste24p_like"/>
    <property type="match status" value="1"/>
</dbReference>
<protein>
    <submittedName>
        <fullName evidence="15">Zn-dependent protease with chaperone function</fullName>
    </submittedName>
</protein>
<evidence type="ECO:0000256" key="2">
    <source>
        <dbReference type="ARBA" id="ARBA00004651"/>
    </source>
</evidence>
<keyword evidence="8" id="KW-0862">Zinc</keyword>
<name>A0A1H2CEE5_9ACTN</name>
<dbReference type="GO" id="GO:0046872">
    <property type="term" value="F:metal ion binding"/>
    <property type="evidence" value="ECO:0007669"/>
    <property type="project" value="UniProtKB-KW"/>
</dbReference>
<evidence type="ECO:0000256" key="12">
    <source>
        <dbReference type="SAM" id="MobiDB-lite"/>
    </source>
</evidence>
<evidence type="ECO:0000313" key="15">
    <source>
        <dbReference type="EMBL" id="SDT68848.1"/>
    </source>
</evidence>
<evidence type="ECO:0000256" key="9">
    <source>
        <dbReference type="ARBA" id="ARBA00022989"/>
    </source>
</evidence>
<dbReference type="GO" id="GO:0005886">
    <property type="term" value="C:plasma membrane"/>
    <property type="evidence" value="ECO:0007669"/>
    <property type="project" value="UniProtKB-SubCell"/>
</dbReference>
<feature type="domain" description="Peptidase M48" evidence="14">
    <location>
        <begin position="86"/>
        <end position="308"/>
    </location>
</feature>
<evidence type="ECO:0000313" key="16">
    <source>
        <dbReference type="Proteomes" id="UP000198688"/>
    </source>
</evidence>
<dbReference type="EMBL" id="LT629758">
    <property type="protein sequence ID" value="SDT68848.1"/>
    <property type="molecule type" value="Genomic_DNA"/>
</dbReference>
<dbReference type="GO" id="GO:0004222">
    <property type="term" value="F:metalloendopeptidase activity"/>
    <property type="evidence" value="ECO:0007669"/>
    <property type="project" value="InterPro"/>
</dbReference>
<evidence type="ECO:0000256" key="13">
    <source>
        <dbReference type="SAM" id="Phobius"/>
    </source>
</evidence>
<feature type="transmembrane region" description="Helical" evidence="13">
    <location>
        <begin position="12"/>
        <end position="37"/>
    </location>
</feature>
<dbReference type="Gene3D" id="3.30.2010.10">
    <property type="entry name" value="Metalloproteases ('zincins'), catalytic domain"/>
    <property type="match status" value="1"/>
</dbReference>
<dbReference type="PANTHER" id="PTHR43221:SF1">
    <property type="entry name" value="PROTEASE HTPX"/>
    <property type="match status" value="1"/>
</dbReference>
<comment type="cofactor">
    <cofactor evidence="1">
        <name>Zn(2+)</name>
        <dbReference type="ChEBI" id="CHEBI:29105"/>
    </cofactor>
</comment>
<keyword evidence="6" id="KW-0479">Metal-binding</keyword>
<keyword evidence="9 13" id="KW-1133">Transmembrane helix</keyword>
<dbReference type="RefSeq" id="WP_231953549.1">
    <property type="nucleotide sequence ID" value="NZ_BOMJ01000028.1"/>
</dbReference>
<feature type="compositionally biased region" description="Low complexity" evidence="12">
    <location>
        <begin position="626"/>
        <end position="652"/>
    </location>
</feature>
<keyword evidence="4 15" id="KW-0645">Protease</keyword>
<keyword evidence="11 13" id="KW-0472">Membrane</keyword>
<keyword evidence="7" id="KW-0378">Hydrolase</keyword>
<dbReference type="PANTHER" id="PTHR43221">
    <property type="entry name" value="PROTEASE HTPX"/>
    <property type="match status" value="1"/>
</dbReference>
<comment type="subcellular location">
    <subcellularLocation>
        <location evidence="2">Cell membrane</location>
        <topology evidence="2">Multi-pass membrane protein</topology>
    </subcellularLocation>
</comment>
<dbReference type="GO" id="GO:0006508">
    <property type="term" value="P:proteolysis"/>
    <property type="evidence" value="ECO:0007669"/>
    <property type="project" value="UniProtKB-KW"/>
</dbReference>